<sequence>MNNKNIFVDTVSAINVNNGIVKMQLVAQSSEQQATDNDDKPKFDDLGQITMPLNGFLYMLSVIEGLMQDDKMKDMIQRFQAAGIIPTEQDIEKAQKK</sequence>
<dbReference type="Proteomes" id="UP000643672">
    <property type="component" value="Unassembled WGS sequence"/>
</dbReference>
<comment type="caution">
    <text evidence="1">The sequence shown here is derived from an EMBL/GenBank/DDBJ whole genome shotgun (WGS) entry which is preliminary data.</text>
</comment>
<protein>
    <submittedName>
        <fullName evidence="1">Uncharacterized protein</fullName>
    </submittedName>
</protein>
<dbReference type="EMBL" id="CAESAQ020000032">
    <property type="protein sequence ID" value="CAB5496651.1"/>
    <property type="molecule type" value="Genomic_DNA"/>
</dbReference>
<reference evidence="1 2" key="1">
    <citation type="submission" date="2020-05" db="EMBL/GenBank/DDBJ databases">
        <authorList>
            <person name="Petersen J."/>
            <person name="Sayavedra L."/>
        </authorList>
    </citation>
    <scope>NUCLEOTIDE SEQUENCE [LARGE SCALE GENOMIC DNA]</scope>
    <source>
        <strain evidence="1">B thermophilus SOXS</strain>
    </source>
</reference>
<gene>
    <name evidence="1" type="ORF">THERMOS_539</name>
</gene>
<evidence type="ECO:0000313" key="1">
    <source>
        <dbReference type="EMBL" id="CAB5496651.1"/>
    </source>
</evidence>
<dbReference type="RefSeq" id="WP_202762679.1">
    <property type="nucleotide sequence ID" value="NZ_CAESAQ020000032.1"/>
</dbReference>
<keyword evidence="2" id="KW-1185">Reference proteome</keyword>
<accession>A0A8H9CGW4</accession>
<organism evidence="1 2">
    <name type="scientific">Bathymodiolus thermophilus thioautotrophic gill symbiont</name>
    <dbReference type="NCBI Taxonomy" id="2360"/>
    <lineage>
        <taxon>Bacteria</taxon>
        <taxon>Pseudomonadati</taxon>
        <taxon>Pseudomonadota</taxon>
        <taxon>Gammaproteobacteria</taxon>
        <taxon>sulfur-oxidizing symbionts</taxon>
    </lineage>
</organism>
<proteinExistence type="predicted"/>
<dbReference type="AlphaFoldDB" id="A0A8H9CGW4"/>
<evidence type="ECO:0000313" key="2">
    <source>
        <dbReference type="Proteomes" id="UP000643672"/>
    </source>
</evidence>
<name>A0A8H9CGW4_9GAMM</name>